<comment type="caution">
    <text evidence="6">The sequence shown here is derived from an EMBL/GenBank/DDBJ whole genome shotgun (WGS) entry which is preliminary data.</text>
</comment>
<evidence type="ECO:0000256" key="4">
    <source>
        <dbReference type="ARBA" id="ARBA00023002"/>
    </source>
</evidence>
<dbReference type="PANTHER" id="PTHR11748">
    <property type="entry name" value="D-LACTATE DEHYDROGENASE"/>
    <property type="match status" value="1"/>
</dbReference>
<protein>
    <submittedName>
        <fullName evidence="6">Glycolate oxidase</fullName>
    </submittedName>
</protein>
<dbReference type="InterPro" id="IPR016164">
    <property type="entry name" value="FAD-linked_Oxase-like_C"/>
</dbReference>
<organism evidence="6 7">
    <name type="scientific">Ktedonobacter robiniae</name>
    <dbReference type="NCBI Taxonomy" id="2778365"/>
    <lineage>
        <taxon>Bacteria</taxon>
        <taxon>Bacillati</taxon>
        <taxon>Chloroflexota</taxon>
        <taxon>Ktedonobacteria</taxon>
        <taxon>Ktedonobacterales</taxon>
        <taxon>Ktedonobacteraceae</taxon>
        <taxon>Ktedonobacter</taxon>
    </lineage>
</organism>
<feature type="domain" description="FAD-binding PCMH-type" evidence="5">
    <location>
        <begin position="32"/>
        <end position="212"/>
    </location>
</feature>
<dbReference type="Proteomes" id="UP000654345">
    <property type="component" value="Unassembled WGS sequence"/>
</dbReference>
<evidence type="ECO:0000259" key="5">
    <source>
        <dbReference type="PROSITE" id="PS51387"/>
    </source>
</evidence>
<name>A0ABQ3USC8_9CHLR</name>
<dbReference type="InterPro" id="IPR016169">
    <property type="entry name" value="FAD-bd_PCMH_sub2"/>
</dbReference>
<dbReference type="RefSeq" id="WP_201371893.1">
    <property type="nucleotide sequence ID" value="NZ_BNJG01000001.1"/>
</dbReference>
<evidence type="ECO:0000313" key="7">
    <source>
        <dbReference type="Proteomes" id="UP000654345"/>
    </source>
</evidence>
<dbReference type="SUPFAM" id="SSF56176">
    <property type="entry name" value="FAD-binding/transporter-associated domain-like"/>
    <property type="match status" value="1"/>
</dbReference>
<gene>
    <name evidence="6" type="primary">glcE</name>
    <name evidence="6" type="ORF">KSB_37620</name>
</gene>
<keyword evidence="4" id="KW-0560">Oxidoreductase</keyword>
<keyword evidence="2" id="KW-0285">Flavoprotein</keyword>
<dbReference type="PROSITE" id="PS51387">
    <property type="entry name" value="FAD_PCMH"/>
    <property type="match status" value="1"/>
</dbReference>
<reference evidence="6 7" key="1">
    <citation type="journal article" date="2021" name="Int. J. Syst. Evol. Microbiol.">
        <title>Reticulibacter mediterranei gen. nov., sp. nov., within the new family Reticulibacteraceae fam. nov., and Ktedonospora formicarum gen. nov., sp. nov., Ktedonobacter robiniae sp. nov., Dictyobacter formicarum sp. nov. and Dictyobacter arantiisoli sp. nov., belonging to the class Ktedonobacteria.</title>
        <authorList>
            <person name="Yabe S."/>
            <person name="Zheng Y."/>
            <person name="Wang C.M."/>
            <person name="Sakai Y."/>
            <person name="Abe K."/>
            <person name="Yokota A."/>
            <person name="Donadio S."/>
            <person name="Cavaletti L."/>
            <person name="Monciardini P."/>
        </authorList>
    </citation>
    <scope>NUCLEOTIDE SEQUENCE [LARGE SCALE GENOMIC DNA]</scope>
    <source>
        <strain evidence="6 7">SOSP1-30</strain>
    </source>
</reference>
<keyword evidence="7" id="KW-1185">Reference proteome</keyword>
<dbReference type="EMBL" id="BNJG01000001">
    <property type="protein sequence ID" value="GHO55287.1"/>
    <property type="molecule type" value="Genomic_DNA"/>
</dbReference>
<dbReference type="SUPFAM" id="SSF55103">
    <property type="entry name" value="FAD-linked oxidases, C-terminal domain"/>
    <property type="match status" value="1"/>
</dbReference>
<dbReference type="Gene3D" id="3.30.465.10">
    <property type="match status" value="1"/>
</dbReference>
<dbReference type="PANTHER" id="PTHR11748:SF103">
    <property type="entry name" value="GLYCOLATE OXIDASE SUBUNIT GLCE"/>
    <property type="match status" value="1"/>
</dbReference>
<dbReference type="InterPro" id="IPR004113">
    <property type="entry name" value="FAD-bd_oxidored_4_C"/>
</dbReference>
<proteinExistence type="predicted"/>
<evidence type="ECO:0000313" key="6">
    <source>
        <dbReference type="EMBL" id="GHO55287.1"/>
    </source>
</evidence>
<evidence type="ECO:0000256" key="1">
    <source>
        <dbReference type="ARBA" id="ARBA00001974"/>
    </source>
</evidence>
<dbReference type="InterPro" id="IPR016166">
    <property type="entry name" value="FAD-bd_PCMH"/>
</dbReference>
<accession>A0ABQ3USC8</accession>
<dbReference type="Pfam" id="PF01565">
    <property type="entry name" value="FAD_binding_4"/>
    <property type="match status" value="1"/>
</dbReference>
<dbReference type="Pfam" id="PF02913">
    <property type="entry name" value="FAD-oxidase_C"/>
    <property type="match status" value="1"/>
</dbReference>
<sequence length="444" mass="48303">MGESILLAQSLQTHLPSLTLLQEVEQRHTYVVDDVAPKFILIPDTIEEAAQAVALIHQYGGTLQARGNGTYIHLGGIPSPFDTVLLTTRLNHLLEHEAGDLTCRVEAGMPLATLQALLARKGQRLPLDPPHAEQATIGGLLAANASGPKRLLYGTPRDLSIGLRVIQANGEIARSGGRVVKNVAGYDLNKLFIGSLSTLGIIVEANFKLQPLPPAEHTLLLTYTNVEDAMQTVTQLLGSVITPTALELIDSGAASVMSDFHGINLPVNGYTLAVNFEGSLSTIERQINETRLLARRQHALLGEDLTNHAQEHFWQTIRQQTQGTLTCKINLLPSQIPHYLRILSSTCHQYDLEATNIAHAGNGIVYTELQPVDATPRLVGTLTALRSAVQALRGSLVIEHCPTQLKQHIDVWGEPGAAFTMMQRLKSQFDPQETFIKGRFLGGL</sequence>
<comment type="cofactor">
    <cofactor evidence="1">
        <name>FAD</name>
        <dbReference type="ChEBI" id="CHEBI:57692"/>
    </cofactor>
</comment>
<evidence type="ECO:0000256" key="2">
    <source>
        <dbReference type="ARBA" id="ARBA00022630"/>
    </source>
</evidence>
<keyword evidence="3" id="KW-0274">FAD</keyword>
<dbReference type="InterPro" id="IPR006094">
    <property type="entry name" value="Oxid_FAD_bind_N"/>
</dbReference>
<dbReference type="InterPro" id="IPR036318">
    <property type="entry name" value="FAD-bd_PCMH-like_sf"/>
</dbReference>
<evidence type="ECO:0000256" key="3">
    <source>
        <dbReference type="ARBA" id="ARBA00022827"/>
    </source>
</evidence>